<dbReference type="HAMAP" id="MF_01326_B">
    <property type="entry name" value="Ribosomal_uL24_B"/>
    <property type="match status" value="1"/>
</dbReference>
<evidence type="ECO:0000256" key="1">
    <source>
        <dbReference type="ARBA" id="ARBA00010618"/>
    </source>
</evidence>
<protein>
    <recommendedName>
        <fullName evidence="4 5">Large ribosomal subunit protein uL24</fullName>
    </recommendedName>
</protein>
<proteinExistence type="inferred from homology"/>
<dbReference type="InterPro" id="IPR008991">
    <property type="entry name" value="Translation_prot_SH3-like_sf"/>
</dbReference>
<keyword evidence="2 5" id="KW-0689">Ribosomal protein</keyword>
<keyword evidence="9" id="KW-1185">Reference proteome</keyword>
<dbReference type="PANTHER" id="PTHR12903">
    <property type="entry name" value="MITOCHONDRIAL RIBOSOMAL PROTEIN L24"/>
    <property type="match status" value="1"/>
</dbReference>
<evidence type="ECO:0000313" key="9">
    <source>
        <dbReference type="Proteomes" id="UP000263993"/>
    </source>
</evidence>
<dbReference type="InterPro" id="IPR005825">
    <property type="entry name" value="Ribosomal_uL24_CS"/>
</dbReference>
<dbReference type="InterPro" id="IPR041988">
    <property type="entry name" value="Ribosomal_uL24_KOW"/>
</dbReference>
<dbReference type="PROSITE" id="PS01108">
    <property type="entry name" value="RIBOSOMAL_L24"/>
    <property type="match status" value="1"/>
</dbReference>
<comment type="function">
    <text evidence="5">One of the proteins that surrounds the polypeptide exit tunnel on the outside of the subunit.</text>
</comment>
<sequence length="108" mass="11676">MAAKIRKGDKVIVLTGRDKGRTGEVIEVRPTENRALVRGIAMVKRHQRQTAQVQGGIISKESAVDLSNLALADPKDGKPTRVGFKFIGEGADRKKVRVAKRSGAEIDG</sequence>
<feature type="domain" description="KOW" evidence="7">
    <location>
        <begin position="4"/>
        <end position="31"/>
    </location>
</feature>
<dbReference type="NCBIfam" id="TIGR01079">
    <property type="entry name" value="rplX_bact"/>
    <property type="match status" value="1"/>
</dbReference>
<dbReference type="AlphaFoldDB" id="A0A371BDI7"/>
<dbReference type="EMBL" id="QRGO01000001">
    <property type="protein sequence ID" value="RDV05421.1"/>
    <property type="molecule type" value="Genomic_DNA"/>
</dbReference>
<dbReference type="SUPFAM" id="SSF50104">
    <property type="entry name" value="Translation proteins SH3-like domain"/>
    <property type="match status" value="1"/>
</dbReference>
<dbReference type="RefSeq" id="WP_115517445.1">
    <property type="nucleotide sequence ID" value="NZ_QRGO01000001.1"/>
</dbReference>
<evidence type="ECO:0000313" key="8">
    <source>
        <dbReference type="EMBL" id="RDV05421.1"/>
    </source>
</evidence>
<dbReference type="GO" id="GO:0019843">
    <property type="term" value="F:rRNA binding"/>
    <property type="evidence" value="ECO:0007669"/>
    <property type="project" value="UniProtKB-UniRule"/>
</dbReference>
<evidence type="ECO:0000256" key="2">
    <source>
        <dbReference type="ARBA" id="ARBA00022980"/>
    </source>
</evidence>
<keyword evidence="3 5" id="KW-0687">Ribonucleoprotein</keyword>
<evidence type="ECO:0000256" key="3">
    <source>
        <dbReference type="ARBA" id="ARBA00023274"/>
    </source>
</evidence>
<dbReference type="InterPro" id="IPR003256">
    <property type="entry name" value="Ribosomal_uL24"/>
</dbReference>
<keyword evidence="5" id="KW-0694">RNA-binding</keyword>
<comment type="function">
    <text evidence="5">One of two assembly initiator proteins, it binds directly to the 5'-end of the 23S rRNA, where it nucleates assembly of the 50S subunit.</text>
</comment>
<dbReference type="Pfam" id="PF00467">
    <property type="entry name" value="KOW"/>
    <property type="match status" value="1"/>
</dbReference>
<comment type="similarity">
    <text evidence="1 5 6">Belongs to the universal ribosomal protein uL24 family.</text>
</comment>
<dbReference type="GO" id="GO:1990904">
    <property type="term" value="C:ribonucleoprotein complex"/>
    <property type="evidence" value="ECO:0007669"/>
    <property type="project" value="UniProtKB-KW"/>
</dbReference>
<keyword evidence="5" id="KW-0699">rRNA-binding</keyword>
<dbReference type="Proteomes" id="UP000263993">
    <property type="component" value="Unassembled WGS sequence"/>
</dbReference>
<reference evidence="9" key="1">
    <citation type="submission" date="2018-08" db="EMBL/GenBank/DDBJ databases">
        <authorList>
            <person name="Kim S.-J."/>
            <person name="Jung G.-Y."/>
        </authorList>
    </citation>
    <scope>NUCLEOTIDE SEQUENCE [LARGE SCALE GENOMIC DNA]</scope>
    <source>
        <strain evidence="9">GY_H</strain>
    </source>
</reference>
<evidence type="ECO:0000256" key="5">
    <source>
        <dbReference type="HAMAP-Rule" id="MF_01326"/>
    </source>
</evidence>
<dbReference type="InterPro" id="IPR005824">
    <property type="entry name" value="KOW"/>
</dbReference>
<gene>
    <name evidence="5" type="primary">rplX</name>
    <name evidence="8" type="ORF">DXH78_13065</name>
</gene>
<dbReference type="GO" id="GO:0005840">
    <property type="term" value="C:ribosome"/>
    <property type="evidence" value="ECO:0007669"/>
    <property type="project" value="UniProtKB-KW"/>
</dbReference>
<name>A0A371BDI7_9BRAD</name>
<evidence type="ECO:0000256" key="4">
    <source>
        <dbReference type="ARBA" id="ARBA00035206"/>
    </source>
</evidence>
<dbReference type="CDD" id="cd06089">
    <property type="entry name" value="KOW_RPL26"/>
    <property type="match status" value="1"/>
</dbReference>
<comment type="caution">
    <text evidence="8">The sequence shown here is derived from an EMBL/GenBank/DDBJ whole genome shotgun (WGS) entry which is preliminary data.</text>
</comment>
<dbReference type="Gene3D" id="2.30.30.30">
    <property type="match status" value="1"/>
</dbReference>
<dbReference type="GO" id="GO:0003735">
    <property type="term" value="F:structural constituent of ribosome"/>
    <property type="evidence" value="ECO:0007669"/>
    <property type="project" value="InterPro"/>
</dbReference>
<dbReference type="InterPro" id="IPR057264">
    <property type="entry name" value="Ribosomal_uL24_C"/>
</dbReference>
<dbReference type="OrthoDB" id="9807419at2"/>
<dbReference type="InterPro" id="IPR014722">
    <property type="entry name" value="Rib_uL2_dom2"/>
</dbReference>
<evidence type="ECO:0000256" key="6">
    <source>
        <dbReference type="RuleBase" id="RU003477"/>
    </source>
</evidence>
<dbReference type="Pfam" id="PF17136">
    <property type="entry name" value="ribosomal_L24"/>
    <property type="match status" value="1"/>
</dbReference>
<dbReference type="SMART" id="SM00739">
    <property type="entry name" value="KOW"/>
    <property type="match status" value="1"/>
</dbReference>
<dbReference type="GO" id="GO:0006412">
    <property type="term" value="P:translation"/>
    <property type="evidence" value="ECO:0007669"/>
    <property type="project" value="UniProtKB-UniRule"/>
</dbReference>
<accession>A0A371BDI7</accession>
<organism evidence="8 9">
    <name type="scientific">Undibacter mobilis</name>
    <dbReference type="NCBI Taxonomy" id="2292256"/>
    <lineage>
        <taxon>Bacteria</taxon>
        <taxon>Pseudomonadati</taxon>
        <taxon>Pseudomonadota</taxon>
        <taxon>Alphaproteobacteria</taxon>
        <taxon>Hyphomicrobiales</taxon>
        <taxon>Nitrobacteraceae</taxon>
        <taxon>Undibacter</taxon>
    </lineage>
</organism>
<evidence type="ECO:0000259" key="7">
    <source>
        <dbReference type="SMART" id="SM00739"/>
    </source>
</evidence>
<comment type="subunit">
    <text evidence="5">Part of the 50S ribosomal subunit.</text>
</comment>